<feature type="transmembrane region" description="Helical" evidence="1">
    <location>
        <begin position="52"/>
        <end position="71"/>
    </location>
</feature>
<dbReference type="GO" id="GO:0005886">
    <property type="term" value="C:plasma membrane"/>
    <property type="evidence" value="ECO:0007669"/>
    <property type="project" value="InterPro"/>
</dbReference>
<protein>
    <recommendedName>
        <fullName evidence="2">Arabinofuranosyltransferase AftA N-terminal domain-containing protein</fullName>
    </recommendedName>
</protein>
<feature type="transmembrane region" description="Helical" evidence="1">
    <location>
        <begin position="288"/>
        <end position="309"/>
    </location>
</feature>
<feature type="transmembrane region" description="Helical" evidence="1">
    <location>
        <begin position="337"/>
        <end position="358"/>
    </location>
</feature>
<organism evidence="3">
    <name type="scientific">marine sediment metagenome</name>
    <dbReference type="NCBI Taxonomy" id="412755"/>
    <lineage>
        <taxon>unclassified sequences</taxon>
        <taxon>metagenomes</taxon>
        <taxon>ecological metagenomes</taxon>
    </lineage>
</organism>
<feature type="transmembrane region" description="Helical" evidence="1">
    <location>
        <begin position="20"/>
        <end position="40"/>
    </location>
</feature>
<keyword evidence="1" id="KW-0472">Membrane</keyword>
<dbReference type="Pfam" id="PF12250">
    <property type="entry name" value="AftA_N"/>
    <property type="match status" value="1"/>
</dbReference>
<feature type="transmembrane region" description="Helical" evidence="1">
    <location>
        <begin position="370"/>
        <end position="396"/>
    </location>
</feature>
<keyword evidence="1" id="KW-1133">Transmembrane helix</keyword>
<gene>
    <name evidence="3" type="ORF">LCGC14_1795440</name>
</gene>
<dbReference type="AlphaFoldDB" id="A0A0F9J627"/>
<dbReference type="InterPro" id="IPR020963">
    <property type="entry name" value="ArabinofuranosylTrfase_AftA_N"/>
</dbReference>
<feature type="non-terminal residue" evidence="3">
    <location>
        <position position="464"/>
    </location>
</feature>
<dbReference type="EMBL" id="LAZR01017223">
    <property type="protein sequence ID" value="KKM01336.1"/>
    <property type="molecule type" value="Genomic_DNA"/>
</dbReference>
<comment type="caution">
    <text evidence="3">The sequence shown here is derived from an EMBL/GenBank/DDBJ whole genome shotgun (WGS) entry which is preliminary data.</text>
</comment>
<sequence>MAKRLYNNKIISQLKKWGIYNPIIEFGCAFLGLVVILLIFNIFPLKFFKSPYRETICTIIIILFFALFLIINRRKSRFKILKLNYNMNIILFVLFISTILNFLFFATDFPLYGIEPDLDNWFRASLVEKISQDGILHDFAYKNLSSFYPPLYWYILGLSSKILGIPAYMTLKYSFLVAWIILPILLYEFWKRIYNEKISFTITVIFFTFVANFSYIYIVDHLISLIFLIPYIIYYLENIKEKDFKWIDYLIAGLIGVILFSFYFLYFILIFIYYLIDFIKNPRLFIRVKLKRLFIIFSIIGILSSYYWFPLMLDIINFGFESHQNHFIRGGIIEMPLYVYITPTLISIILVSGAFYLIVKFRDEKDIKILTNLIISNFIIYFIGLIGILVGFPIMHDRFLPIFLYILIIGFGIVYIKFFAFLNKQKVLNLPKVIRDNLNKIMIYLLIISIVYQNFVNTRNLYKS</sequence>
<feature type="transmembrane region" description="Helical" evidence="1">
    <location>
        <begin position="83"/>
        <end position="106"/>
    </location>
</feature>
<feature type="transmembrane region" description="Helical" evidence="1">
    <location>
        <begin position="402"/>
        <end position="422"/>
    </location>
</feature>
<feature type="transmembrane region" description="Helical" evidence="1">
    <location>
        <begin position="202"/>
        <end position="229"/>
    </location>
</feature>
<accession>A0A0F9J627</accession>
<evidence type="ECO:0000256" key="1">
    <source>
        <dbReference type="SAM" id="Phobius"/>
    </source>
</evidence>
<feature type="transmembrane region" description="Helical" evidence="1">
    <location>
        <begin position="173"/>
        <end position="190"/>
    </location>
</feature>
<evidence type="ECO:0000259" key="2">
    <source>
        <dbReference type="Pfam" id="PF12250"/>
    </source>
</evidence>
<name>A0A0F9J627_9ZZZZ</name>
<feature type="transmembrane region" description="Helical" evidence="1">
    <location>
        <begin position="443"/>
        <end position="462"/>
    </location>
</feature>
<keyword evidence="1" id="KW-0812">Transmembrane</keyword>
<reference evidence="3" key="1">
    <citation type="journal article" date="2015" name="Nature">
        <title>Complex archaea that bridge the gap between prokaryotes and eukaryotes.</title>
        <authorList>
            <person name="Spang A."/>
            <person name="Saw J.H."/>
            <person name="Jorgensen S.L."/>
            <person name="Zaremba-Niedzwiedzka K."/>
            <person name="Martijn J."/>
            <person name="Lind A.E."/>
            <person name="van Eijk R."/>
            <person name="Schleper C."/>
            <person name="Guy L."/>
            <person name="Ettema T.J."/>
        </authorList>
    </citation>
    <scope>NUCLEOTIDE SEQUENCE</scope>
</reference>
<dbReference type="GO" id="GO:0044038">
    <property type="term" value="P:cell wall macromolecule biosynthetic process"/>
    <property type="evidence" value="ECO:0007669"/>
    <property type="project" value="InterPro"/>
</dbReference>
<proteinExistence type="predicted"/>
<feature type="transmembrane region" description="Helical" evidence="1">
    <location>
        <begin position="249"/>
        <end position="276"/>
    </location>
</feature>
<evidence type="ECO:0000313" key="3">
    <source>
        <dbReference type="EMBL" id="KKM01336.1"/>
    </source>
</evidence>
<feature type="domain" description="Arabinofuranosyltransferase AftA N-terminal" evidence="2">
    <location>
        <begin position="55"/>
        <end position="413"/>
    </location>
</feature>
<dbReference type="GO" id="GO:0016757">
    <property type="term" value="F:glycosyltransferase activity"/>
    <property type="evidence" value="ECO:0007669"/>
    <property type="project" value="InterPro"/>
</dbReference>